<reference evidence="1 2" key="1">
    <citation type="submission" date="2023-07" db="EMBL/GenBank/DDBJ databases">
        <title>Sequencing the genomes of 1000 actinobacteria strains.</title>
        <authorList>
            <person name="Klenk H.-P."/>
        </authorList>
    </citation>
    <scope>NUCLEOTIDE SEQUENCE [LARGE SCALE GENOMIC DNA]</scope>
    <source>
        <strain evidence="1 2">DSM 14555</strain>
    </source>
</reference>
<sequence>MTTERLPFPIRSDLLGDTSERCPGCGRYQRSECPPIRLASKKPKNGNRQSDCGNTEKGCGLAEEFKHTQRIPEMTATEPLAQYQALADQATSGPWSFLPLVNGMPARTVKARPGFGTPTVASVQAEPDGAFITASRSLGPAMAAALQEILSLNEPICTSFTEVDPVEAFAKGYSRALQDIHYLVFDHLEG</sequence>
<organism evidence="1 2">
    <name type="scientific">Arthrobacter russicus</name>
    <dbReference type="NCBI Taxonomy" id="172040"/>
    <lineage>
        <taxon>Bacteria</taxon>
        <taxon>Bacillati</taxon>
        <taxon>Actinomycetota</taxon>
        <taxon>Actinomycetes</taxon>
        <taxon>Micrococcales</taxon>
        <taxon>Micrococcaceae</taxon>
        <taxon>Arthrobacter</taxon>
    </lineage>
</organism>
<protein>
    <submittedName>
        <fullName evidence="1">Uncharacterized protein</fullName>
    </submittedName>
</protein>
<dbReference type="Proteomes" id="UP001185069">
    <property type="component" value="Unassembled WGS sequence"/>
</dbReference>
<dbReference type="RefSeq" id="WP_309799797.1">
    <property type="nucleotide sequence ID" value="NZ_BAAAHY010000012.1"/>
</dbReference>
<name>A0ABU1JDU9_9MICC</name>
<dbReference type="EMBL" id="JAVDQF010000001">
    <property type="protein sequence ID" value="MDR6270612.1"/>
    <property type="molecule type" value="Genomic_DNA"/>
</dbReference>
<proteinExistence type="predicted"/>
<gene>
    <name evidence="1" type="ORF">JOE69_002850</name>
</gene>
<accession>A0ABU1JDU9</accession>
<evidence type="ECO:0000313" key="2">
    <source>
        <dbReference type="Proteomes" id="UP001185069"/>
    </source>
</evidence>
<comment type="caution">
    <text evidence="1">The sequence shown here is derived from an EMBL/GenBank/DDBJ whole genome shotgun (WGS) entry which is preliminary data.</text>
</comment>
<evidence type="ECO:0000313" key="1">
    <source>
        <dbReference type="EMBL" id="MDR6270612.1"/>
    </source>
</evidence>
<keyword evidence="2" id="KW-1185">Reference proteome</keyword>